<dbReference type="Pfam" id="PF09995">
    <property type="entry name" value="MPAB_Lcp_cat"/>
    <property type="match status" value="1"/>
</dbReference>
<organism evidence="2 3">
    <name type="scientific">Nocardia uniformis</name>
    <dbReference type="NCBI Taxonomy" id="53432"/>
    <lineage>
        <taxon>Bacteria</taxon>
        <taxon>Bacillati</taxon>
        <taxon>Actinomycetota</taxon>
        <taxon>Actinomycetes</taxon>
        <taxon>Mycobacteriales</taxon>
        <taxon>Nocardiaceae</taxon>
        <taxon>Nocardia</taxon>
    </lineage>
</organism>
<evidence type="ECO:0000313" key="2">
    <source>
        <dbReference type="EMBL" id="NNH71273.1"/>
    </source>
</evidence>
<sequence>MARSNELSDPGFFGEFPHNLGIKFLAPGDIRPTAAQRDAYRKFTRMGDPLADAVVDMFRSLPTGQGRRMFEIALTRGIDAVPDAPAELKAFFAQVDSIPYWVDQGKLDYASRVSGRVGPWTLNLVLPMMSLNGGYLASRAGKVLVGTGGLSAESMAPRRVSETTGWWFDVTSPGGLGRFEAGFKNTLRVRLMHAQVRAGMSRRSDWDYANWDQPVNQSLLAGTLLLFSWASIIGCQVLGMQFSKQEKESVYHLWRYVGYLLGLESELLPADEADAWRLMWLQADYEFLPDEDSRTLSKALIASIGSIHGLNDDRVRTRALRAVITGYATAYGRIMLGKKNSDYLGMADNRLFVAAVLATSTINTVIEVPRRLIPGATGISERAGRRVTGWFVRRVLQSNNPDRSYARHDRFADNRSAA</sequence>
<dbReference type="GO" id="GO:0016491">
    <property type="term" value="F:oxidoreductase activity"/>
    <property type="evidence" value="ECO:0007669"/>
    <property type="project" value="InterPro"/>
</dbReference>
<dbReference type="InterPro" id="IPR037473">
    <property type="entry name" value="Lcp-like"/>
</dbReference>
<dbReference type="PANTHER" id="PTHR37539">
    <property type="entry name" value="SECRETED PROTEIN-RELATED"/>
    <property type="match status" value="1"/>
</dbReference>
<dbReference type="AlphaFoldDB" id="A0A849BXH1"/>
<comment type="caution">
    <text evidence="2">The sequence shown here is derived from an EMBL/GenBank/DDBJ whole genome shotgun (WGS) entry which is preliminary data.</text>
</comment>
<evidence type="ECO:0000259" key="1">
    <source>
        <dbReference type="Pfam" id="PF09995"/>
    </source>
</evidence>
<dbReference type="RefSeq" id="WP_067520847.1">
    <property type="nucleotide sequence ID" value="NZ_JABELX010000005.1"/>
</dbReference>
<accession>A0A849BXH1</accession>
<dbReference type="EMBL" id="JABELX010000005">
    <property type="protein sequence ID" value="NNH71273.1"/>
    <property type="molecule type" value="Genomic_DNA"/>
</dbReference>
<reference evidence="2 3" key="1">
    <citation type="submission" date="2020-05" db="EMBL/GenBank/DDBJ databases">
        <title>MicrobeNet Type strains.</title>
        <authorList>
            <person name="Nicholson A.C."/>
        </authorList>
    </citation>
    <scope>NUCLEOTIDE SEQUENCE [LARGE SCALE GENOMIC DNA]</scope>
    <source>
        <strain evidence="2 3">JCM 3224</strain>
    </source>
</reference>
<evidence type="ECO:0000313" key="3">
    <source>
        <dbReference type="Proteomes" id="UP000586827"/>
    </source>
</evidence>
<dbReference type="InterPro" id="IPR018713">
    <property type="entry name" value="MPAB/Lcp_cat_dom"/>
</dbReference>
<gene>
    <name evidence="2" type="ORF">HLB23_15625</name>
</gene>
<protein>
    <submittedName>
        <fullName evidence="2">DUF2236 domain-containing protein</fullName>
    </submittedName>
</protein>
<dbReference type="PANTHER" id="PTHR37539:SF1">
    <property type="entry name" value="ER-BOUND OXYGENASE MPAB_MPAB'_RUBBER OXYGENASE CATALYTIC DOMAIN-CONTAINING PROTEIN"/>
    <property type="match status" value="1"/>
</dbReference>
<dbReference type="Proteomes" id="UP000586827">
    <property type="component" value="Unassembled WGS sequence"/>
</dbReference>
<keyword evidence="3" id="KW-1185">Reference proteome</keyword>
<name>A0A849BXH1_9NOCA</name>
<feature type="domain" description="ER-bound oxygenase mpaB/mpaB'/Rubber oxygenase catalytic" evidence="1">
    <location>
        <begin position="128"/>
        <end position="348"/>
    </location>
</feature>
<proteinExistence type="predicted"/>